<sequence>MRGIVGSVHHFRSALRGQNRLLRRPKCLIDNNHNHFHGFGHSVFSNVEKINGIVRPNSFMVSRALSTETTAKETVSGSGKYFFGKCFSMVTDCFGSGLLFLREAYSTEEVFLVTPEKVNIAGPLVEYERRIAAGELVDGDTCQIGTLRELQRLYDELVESADACKLDRYASSEKTGRSRWLWSRLMPQSLDSPVKGLYLYGGVGTGKTMLMDLFYHQLPCNWRKKRIHFHDFMLNVHSCLQKHKGVSDPLEVVAGEISDEAILLCLDEFMVTDVADALILNRLFGHLFSNGVILVATSNRAPDNLYENGLQRDLFLPFIAALKERCVVHEIGSSVDYRKLTSAEQGFYFIGKDSSDLLKKKFKELIGEHEACPQEVEVVMGRTLQVPLGANGCAYFKFDELCDRPLGAADYFGLFKNFHTLALEGVPIFGLHNRTTAYRFVTLVDVCSHFFLLICLFWWFQHIAPRTASRSRRTDESDLCVDNELGFAKDRTISRLTEMNSREYLEHHATMLAEKRNLSHQVGNADSMQA</sequence>
<organism evidence="1 2">
    <name type="scientific">Pistacia integerrima</name>
    <dbReference type="NCBI Taxonomy" id="434235"/>
    <lineage>
        <taxon>Eukaryota</taxon>
        <taxon>Viridiplantae</taxon>
        <taxon>Streptophyta</taxon>
        <taxon>Embryophyta</taxon>
        <taxon>Tracheophyta</taxon>
        <taxon>Spermatophyta</taxon>
        <taxon>Magnoliopsida</taxon>
        <taxon>eudicotyledons</taxon>
        <taxon>Gunneridae</taxon>
        <taxon>Pentapetalae</taxon>
        <taxon>rosids</taxon>
        <taxon>malvids</taxon>
        <taxon>Sapindales</taxon>
        <taxon>Anacardiaceae</taxon>
        <taxon>Pistacia</taxon>
    </lineage>
</organism>
<accession>A0ACC0Y4I1</accession>
<proteinExistence type="predicted"/>
<comment type="caution">
    <text evidence="1">The sequence shown here is derived from an EMBL/GenBank/DDBJ whole genome shotgun (WGS) entry which is preliminary data.</text>
</comment>
<dbReference type="EMBL" id="CM047743">
    <property type="protein sequence ID" value="KAJ0030151.1"/>
    <property type="molecule type" value="Genomic_DNA"/>
</dbReference>
<reference evidence="2" key="1">
    <citation type="journal article" date="2023" name="G3 (Bethesda)">
        <title>Genome assembly and association tests identify interacting loci associated with vigor, precocity, and sex in interspecific pistachio rootstocks.</title>
        <authorList>
            <person name="Palmer W."/>
            <person name="Jacygrad E."/>
            <person name="Sagayaradj S."/>
            <person name="Cavanaugh K."/>
            <person name="Han R."/>
            <person name="Bertier L."/>
            <person name="Beede B."/>
            <person name="Kafkas S."/>
            <person name="Golino D."/>
            <person name="Preece J."/>
            <person name="Michelmore R."/>
        </authorList>
    </citation>
    <scope>NUCLEOTIDE SEQUENCE [LARGE SCALE GENOMIC DNA]</scope>
</reference>
<gene>
    <name evidence="1" type="ORF">Pint_14299</name>
</gene>
<protein>
    <submittedName>
        <fullName evidence="1">Uncharacterized protein</fullName>
    </submittedName>
</protein>
<evidence type="ECO:0000313" key="1">
    <source>
        <dbReference type="EMBL" id="KAJ0030151.1"/>
    </source>
</evidence>
<keyword evidence="2" id="KW-1185">Reference proteome</keyword>
<dbReference type="Proteomes" id="UP001163603">
    <property type="component" value="Chromosome 8"/>
</dbReference>
<evidence type="ECO:0000313" key="2">
    <source>
        <dbReference type="Proteomes" id="UP001163603"/>
    </source>
</evidence>
<name>A0ACC0Y4I1_9ROSI</name>